<dbReference type="PROSITE" id="PS51186">
    <property type="entry name" value="GNAT"/>
    <property type="match status" value="1"/>
</dbReference>
<dbReference type="InterPro" id="IPR016181">
    <property type="entry name" value="Acyl_CoA_acyltransferase"/>
</dbReference>
<evidence type="ECO:0000256" key="1">
    <source>
        <dbReference type="ARBA" id="ARBA00022679"/>
    </source>
</evidence>
<evidence type="ECO:0000313" key="5">
    <source>
        <dbReference type="Proteomes" id="UP000077342"/>
    </source>
</evidence>
<comment type="caution">
    <text evidence="4">The sequence shown here is derived from an EMBL/GenBank/DDBJ whole genome shotgun (WGS) entry which is preliminary data.</text>
</comment>
<evidence type="ECO:0000259" key="3">
    <source>
        <dbReference type="PROSITE" id="PS51186"/>
    </source>
</evidence>
<dbReference type="InterPro" id="IPR000182">
    <property type="entry name" value="GNAT_dom"/>
</dbReference>
<dbReference type="CDD" id="cd04301">
    <property type="entry name" value="NAT_SF"/>
    <property type="match status" value="1"/>
</dbReference>
<keyword evidence="5" id="KW-1185">Reference proteome</keyword>
<dbReference type="PANTHER" id="PTHR43877">
    <property type="entry name" value="AMINOALKYLPHOSPHONATE N-ACETYLTRANSFERASE-RELATED-RELATED"/>
    <property type="match status" value="1"/>
</dbReference>
<evidence type="ECO:0000313" key="4">
    <source>
        <dbReference type="EMBL" id="KZS62991.1"/>
    </source>
</evidence>
<dbReference type="Proteomes" id="UP000077342">
    <property type="component" value="Unassembled WGS sequence"/>
</dbReference>
<keyword evidence="1 4" id="KW-0808">Transferase</keyword>
<keyword evidence="2" id="KW-0012">Acyltransferase</keyword>
<organism evidence="4 5">
    <name type="scientific">Mycobacterium ostraviense</name>
    <dbReference type="NCBI Taxonomy" id="2738409"/>
    <lineage>
        <taxon>Bacteria</taxon>
        <taxon>Bacillati</taxon>
        <taxon>Actinomycetota</taxon>
        <taxon>Actinomycetes</taxon>
        <taxon>Mycobacteriales</taxon>
        <taxon>Mycobacteriaceae</taxon>
        <taxon>Mycobacterium</taxon>
    </lineage>
</organism>
<dbReference type="EMBL" id="LWCI01000101">
    <property type="protein sequence ID" value="KZS62991.1"/>
    <property type="molecule type" value="Genomic_DNA"/>
</dbReference>
<protein>
    <submittedName>
        <fullName evidence="4">Acetyltransferase</fullName>
    </submittedName>
</protein>
<evidence type="ECO:0000256" key="2">
    <source>
        <dbReference type="ARBA" id="ARBA00023315"/>
    </source>
</evidence>
<dbReference type="SUPFAM" id="SSF55729">
    <property type="entry name" value="Acyl-CoA N-acyltransferases (Nat)"/>
    <property type="match status" value="1"/>
</dbReference>
<proteinExistence type="predicted"/>
<accession>A0A164B0H8</accession>
<dbReference type="GO" id="GO:0016747">
    <property type="term" value="F:acyltransferase activity, transferring groups other than amino-acyl groups"/>
    <property type="evidence" value="ECO:0007669"/>
    <property type="project" value="InterPro"/>
</dbReference>
<reference evidence="5" key="1">
    <citation type="submission" date="2016-04" db="EMBL/GenBank/DDBJ databases">
        <authorList>
            <person name="Strapagiel D."/>
            <person name="Borowka P."/>
            <person name="Marciniak B."/>
            <person name="Bakula Z."/>
            <person name="Van Ingen J."/>
            <person name="Safianowska A."/>
            <person name="Dziadek J."/>
            <person name="Jagielski T."/>
        </authorList>
    </citation>
    <scope>NUCLEOTIDE SEQUENCE [LARGE SCALE GENOMIC DNA]</scope>
    <source>
        <strain evidence="5">1010001458</strain>
    </source>
</reference>
<name>A0A164B0H8_9MYCO</name>
<dbReference type="PANTHER" id="PTHR43877:SF1">
    <property type="entry name" value="ACETYLTRANSFERASE"/>
    <property type="match status" value="1"/>
</dbReference>
<dbReference type="InterPro" id="IPR050832">
    <property type="entry name" value="Bact_Acetyltransf"/>
</dbReference>
<dbReference type="AlphaFoldDB" id="A0A164B0H8"/>
<gene>
    <name evidence="4" type="ORF">A4G28_26435</name>
</gene>
<dbReference type="Pfam" id="PF00583">
    <property type="entry name" value="Acetyltransf_1"/>
    <property type="match status" value="1"/>
</dbReference>
<feature type="domain" description="N-acetyltransferase" evidence="3">
    <location>
        <begin position="8"/>
        <end position="166"/>
    </location>
</feature>
<dbReference type="Gene3D" id="3.40.630.30">
    <property type="match status" value="1"/>
</dbReference>
<sequence length="176" mass="19630">MTEMPDGISIRQAEPADYANVAPMHYQSWRLSYRGIVIPELLDLFDWQTWIGREYPLALSRAGWAMWLAESRGRIVGVSIFGPEPGNPDHLEIDALYVAAGHERRGIGSLLLDHALGSEPSHDAVLWCAEMNHQAQRFYQKKGFQPDGRSDPLTLIPGVLAVPQIGFTLHRSTGRG</sequence>